<name>A0A561WBR6_ACTTI</name>
<dbReference type="InterPro" id="IPR007627">
    <property type="entry name" value="RNA_pol_sigma70_r2"/>
</dbReference>
<dbReference type="Gene3D" id="1.10.1740.10">
    <property type="match status" value="1"/>
</dbReference>
<dbReference type="Pfam" id="PF04542">
    <property type="entry name" value="Sigma70_r2"/>
    <property type="match status" value="1"/>
</dbReference>
<dbReference type="AlphaFoldDB" id="A0A561WBR6"/>
<feature type="domain" description="DUF6596" evidence="2">
    <location>
        <begin position="178"/>
        <end position="278"/>
    </location>
</feature>
<dbReference type="InterPro" id="IPR013325">
    <property type="entry name" value="RNA_pol_sigma_r2"/>
</dbReference>
<dbReference type="OrthoDB" id="9780299at2"/>
<evidence type="ECO:0000259" key="1">
    <source>
        <dbReference type="Pfam" id="PF04542"/>
    </source>
</evidence>
<dbReference type="EMBL" id="VIWY01000003">
    <property type="protein sequence ID" value="TWG21312.1"/>
    <property type="molecule type" value="Genomic_DNA"/>
</dbReference>
<dbReference type="PANTHER" id="PTHR47756">
    <property type="entry name" value="BLL6612 PROTEIN-RELATED"/>
    <property type="match status" value="1"/>
</dbReference>
<reference evidence="3 4" key="1">
    <citation type="submission" date="2019-06" db="EMBL/GenBank/DDBJ databases">
        <title>Sequencing the genomes of 1000 actinobacteria strains.</title>
        <authorList>
            <person name="Klenk H.-P."/>
        </authorList>
    </citation>
    <scope>NUCLEOTIDE SEQUENCE [LARGE SCALE GENOMIC DNA]</scope>
    <source>
        <strain evidence="3 4">DSM 43866</strain>
    </source>
</reference>
<comment type="caution">
    <text evidence="3">The sequence shown here is derived from an EMBL/GenBank/DDBJ whole genome shotgun (WGS) entry which is preliminary data.</text>
</comment>
<dbReference type="InterPro" id="IPR013324">
    <property type="entry name" value="RNA_pol_sigma_r3/r4-like"/>
</dbReference>
<dbReference type="InterPro" id="IPR046531">
    <property type="entry name" value="DUF6596"/>
</dbReference>
<dbReference type="Pfam" id="PF20239">
    <property type="entry name" value="DUF6596"/>
    <property type="match status" value="1"/>
</dbReference>
<feature type="domain" description="RNA polymerase sigma-70 region 2" evidence="1">
    <location>
        <begin position="17"/>
        <end position="77"/>
    </location>
</feature>
<evidence type="ECO:0000313" key="4">
    <source>
        <dbReference type="Proteomes" id="UP000320239"/>
    </source>
</evidence>
<keyword evidence="4" id="KW-1185">Reference proteome</keyword>
<gene>
    <name evidence="3" type="ORF">FHX34_103850</name>
</gene>
<organism evidence="3 4">
    <name type="scientific">Actinoplanes teichomyceticus</name>
    <dbReference type="NCBI Taxonomy" id="1867"/>
    <lineage>
        <taxon>Bacteria</taxon>
        <taxon>Bacillati</taxon>
        <taxon>Actinomycetota</taxon>
        <taxon>Actinomycetes</taxon>
        <taxon>Micromonosporales</taxon>
        <taxon>Micromonosporaceae</taxon>
        <taxon>Actinoplanes</taxon>
    </lineage>
</organism>
<evidence type="ECO:0000313" key="3">
    <source>
        <dbReference type="EMBL" id="TWG21312.1"/>
    </source>
</evidence>
<accession>A0A561WBR6</accession>
<dbReference type="GO" id="GO:0003700">
    <property type="term" value="F:DNA-binding transcription factor activity"/>
    <property type="evidence" value="ECO:0007669"/>
    <property type="project" value="InterPro"/>
</dbReference>
<dbReference type="PANTHER" id="PTHR47756:SF2">
    <property type="entry name" value="BLL6612 PROTEIN"/>
    <property type="match status" value="1"/>
</dbReference>
<protein>
    <submittedName>
        <fullName evidence="3">RNA polymerase sigma-70 factor (ECF subfamily)</fullName>
    </submittedName>
</protein>
<proteinExistence type="predicted"/>
<evidence type="ECO:0000259" key="2">
    <source>
        <dbReference type="Pfam" id="PF20239"/>
    </source>
</evidence>
<dbReference type="SUPFAM" id="SSF88946">
    <property type="entry name" value="Sigma2 domain of RNA polymerase sigma factors"/>
    <property type="match status" value="1"/>
</dbReference>
<dbReference type="Proteomes" id="UP000320239">
    <property type="component" value="Unassembled WGS sequence"/>
</dbReference>
<sequence length="410" mass="44089">MTAASVRAEAVARTGYGRLLALLAARSGDIAGAEDALSEAFEQALIHWPRTGVPDHPEAWLLTVARNRQRDRYRSAAHRTSVALEQVAELHAAPDADPVEIPDQRLALMFVCSHPAIGATIRTPLMLQTVLGVTAKDIARAFAVPAATMLQRLVRAKQRIRDAGIPFVIPDRSAMPARLTAVLEAVYAAYAIDWHGIAAATERRLLAAEALFLAETLAELLPSEPETLGLAALICLSSARSAAQTTGDGSFIALADQDPQAWHGELIDRGERYLHRAHRHARIGRFQLEAAIQSAHCARRSTSVTDWAALKVLHRGLLDVAPTLGATVSLAAVLEHTDGPHAGLALLDALDGTAARRFQPAWATRAHLLAAAGQVEAAREAYGKAISLTTDRAMRDHLTAARQRLDRPLP</sequence>
<dbReference type="SUPFAM" id="SSF88659">
    <property type="entry name" value="Sigma3 and sigma4 domains of RNA polymerase sigma factors"/>
    <property type="match status" value="1"/>
</dbReference>
<dbReference type="GO" id="GO:0006352">
    <property type="term" value="P:DNA-templated transcription initiation"/>
    <property type="evidence" value="ECO:0007669"/>
    <property type="project" value="InterPro"/>
</dbReference>